<dbReference type="Gene3D" id="3.10.350.10">
    <property type="entry name" value="LysM domain"/>
    <property type="match status" value="1"/>
</dbReference>
<proteinExistence type="predicted"/>
<sequence length="287" mass="34094">MKKILFLLLALTMTILVLSTEIFYTVGFDDTLYSISKRINIPLNRIIEKNDLKEPYTIKPGQKLKINEVQERDFDFIFSKPNDKIIELFFNHFYQIAHHNFEYEIREDFMYNLTKLLYDNGYNKFADSTISLIVDQNHKEKALLLKSFTAVKRNNIHSLLKQLNEINNEDIKRNLEYTLSDLLLKSGYTEIAIDFRKRSVGKDSKKIILNQLSYKNNDFYLIKKLINNNEYESSFQIFSNNILTENLSPEKLLSVMDIFIEMINNEFIINNHREDFNKILVISWLMI</sequence>
<name>A0A1G6KN91_9BACT</name>
<accession>A0A1G6KN91</accession>
<evidence type="ECO:0000313" key="2">
    <source>
        <dbReference type="EMBL" id="SDC32572.1"/>
    </source>
</evidence>
<dbReference type="SUPFAM" id="SSF54106">
    <property type="entry name" value="LysM domain"/>
    <property type="match status" value="1"/>
</dbReference>
<dbReference type="RefSeq" id="WP_091403058.1">
    <property type="nucleotide sequence ID" value="NZ_FMYV01000003.1"/>
</dbReference>
<protein>
    <submittedName>
        <fullName evidence="2">LysM domain-containing protein</fullName>
    </submittedName>
</protein>
<dbReference type="CDD" id="cd00118">
    <property type="entry name" value="LysM"/>
    <property type="match status" value="1"/>
</dbReference>
<organism evidence="2 3">
    <name type="scientific">Geotoga petraea</name>
    <dbReference type="NCBI Taxonomy" id="28234"/>
    <lineage>
        <taxon>Bacteria</taxon>
        <taxon>Thermotogati</taxon>
        <taxon>Thermotogota</taxon>
        <taxon>Thermotogae</taxon>
        <taxon>Petrotogales</taxon>
        <taxon>Petrotogaceae</taxon>
        <taxon>Geotoga</taxon>
    </lineage>
</organism>
<dbReference type="Proteomes" id="UP000199322">
    <property type="component" value="Unassembled WGS sequence"/>
</dbReference>
<dbReference type="Pfam" id="PF01476">
    <property type="entry name" value="LysM"/>
    <property type="match status" value="1"/>
</dbReference>
<dbReference type="InterPro" id="IPR036779">
    <property type="entry name" value="LysM_dom_sf"/>
</dbReference>
<evidence type="ECO:0000259" key="1">
    <source>
        <dbReference type="PROSITE" id="PS51782"/>
    </source>
</evidence>
<reference evidence="2 3" key="1">
    <citation type="submission" date="2016-10" db="EMBL/GenBank/DDBJ databases">
        <authorList>
            <person name="de Groot N.N."/>
        </authorList>
    </citation>
    <scope>NUCLEOTIDE SEQUENCE [LARGE SCALE GENOMIC DNA]</scope>
    <source>
        <strain evidence="2 3">WG14</strain>
    </source>
</reference>
<keyword evidence="3" id="KW-1185">Reference proteome</keyword>
<dbReference type="PROSITE" id="PS51782">
    <property type="entry name" value="LYSM"/>
    <property type="match status" value="1"/>
</dbReference>
<dbReference type="InterPro" id="IPR018392">
    <property type="entry name" value="LysM"/>
</dbReference>
<dbReference type="SMART" id="SM00257">
    <property type="entry name" value="LysM"/>
    <property type="match status" value="1"/>
</dbReference>
<dbReference type="AlphaFoldDB" id="A0A1G6KN91"/>
<evidence type="ECO:0000313" key="3">
    <source>
        <dbReference type="Proteomes" id="UP000199322"/>
    </source>
</evidence>
<feature type="domain" description="LysM" evidence="1">
    <location>
        <begin position="22"/>
        <end position="66"/>
    </location>
</feature>
<dbReference type="STRING" id="28234.SAMN04488588_0826"/>
<gene>
    <name evidence="2" type="ORF">SAMN04488588_0826</name>
</gene>
<dbReference type="EMBL" id="FMYV01000003">
    <property type="protein sequence ID" value="SDC32572.1"/>
    <property type="molecule type" value="Genomic_DNA"/>
</dbReference>